<dbReference type="EMBL" id="CP159872">
    <property type="protein sequence ID" value="XCM83017.1"/>
    <property type="molecule type" value="Genomic_DNA"/>
</dbReference>
<dbReference type="AlphaFoldDB" id="A0AAU8K6D3"/>
<dbReference type="RefSeq" id="WP_354643952.1">
    <property type="nucleotide sequence ID" value="NZ_CP159872.1"/>
</dbReference>
<sequence>MHNPSELAGIFTRAAQHISRHGYHKGAFYAPDIDSYGRPRYASTPHQDRPADFVGAIRIAATGHPLETSALVDAALQFASRQLPTEPPATDGVDDYVEHLAYWNDEEQRTAASVASFLHQLAVQVTVPQLCLAVAA</sequence>
<dbReference type="InterPro" id="IPR045677">
    <property type="entry name" value="DUF6197"/>
</dbReference>
<evidence type="ECO:0000313" key="1">
    <source>
        <dbReference type="EMBL" id="XCM83017.1"/>
    </source>
</evidence>
<dbReference type="KEGG" id="kcm:ABWK59_30890"/>
<name>A0AAU8K6D3_9ACTN</name>
<gene>
    <name evidence="1" type="ORF">ABWK59_30890</name>
</gene>
<accession>A0AAU8K6D3</accession>
<reference evidence="1" key="1">
    <citation type="submission" date="2024-06" db="EMBL/GenBank/DDBJ databases">
        <title>The genome sequences of Kitasatospora sp. strain HUAS MG31.</title>
        <authorList>
            <person name="Mo P."/>
        </authorList>
    </citation>
    <scope>NUCLEOTIDE SEQUENCE</scope>
    <source>
        <strain evidence="1">HUAS MG31</strain>
    </source>
</reference>
<protein>
    <submittedName>
        <fullName evidence="1">Uncharacterized protein</fullName>
    </submittedName>
</protein>
<organism evidence="1">
    <name type="scientific">Kitasatospora camelliae</name>
    <dbReference type="NCBI Taxonomy" id="3156397"/>
    <lineage>
        <taxon>Bacteria</taxon>
        <taxon>Bacillati</taxon>
        <taxon>Actinomycetota</taxon>
        <taxon>Actinomycetes</taxon>
        <taxon>Kitasatosporales</taxon>
        <taxon>Streptomycetaceae</taxon>
        <taxon>Kitasatospora</taxon>
    </lineage>
</organism>
<proteinExistence type="predicted"/>
<dbReference type="Pfam" id="PF19698">
    <property type="entry name" value="DUF6197"/>
    <property type="match status" value="1"/>
</dbReference>